<dbReference type="AlphaFoldDB" id="A0A1C3ZMZ5"/>
<dbReference type="EMBL" id="FMAR01000001">
    <property type="protein sequence ID" value="SCB83698.1"/>
    <property type="molecule type" value="Genomic_DNA"/>
</dbReference>
<evidence type="ECO:0000313" key="1">
    <source>
        <dbReference type="EMBL" id="SCB83698.1"/>
    </source>
</evidence>
<gene>
    <name evidence="1" type="ORF">GA0116948_101471</name>
</gene>
<proteinExistence type="predicted"/>
<reference evidence="1 2" key="1">
    <citation type="submission" date="2016-08" db="EMBL/GenBank/DDBJ databases">
        <authorList>
            <person name="Seilhamer J.J."/>
        </authorList>
    </citation>
    <scope>NUCLEOTIDE SEQUENCE [LARGE SCALE GENOMIC DNA]</scope>
    <source>
        <strain evidence="1 2">A37T2</strain>
    </source>
</reference>
<organism evidence="1 2">
    <name type="scientific">Chitinophaga costaii</name>
    <dbReference type="NCBI Taxonomy" id="1335309"/>
    <lineage>
        <taxon>Bacteria</taxon>
        <taxon>Pseudomonadati</taxon>
        <taxon>Bacteroidota</taxon>
        <taxon>Chitinophagia</taxon>
        <taxon>Chitinophagales</taxon>
        <taxon>Chitinophagaceae</taxon>
        <taxon>Chitinophaga</taxon>
    </lineage>
</organism>
<dbReference type="PROSITE" id="PS51257">
    <property type="entry name" value="PROKAR_LIPOPROTEIN"/>
    <property type="match status" value="1"/>
</dbReference>
<sequence>MHIPRSYITLLVFLFLSVACKKSSSKNNSCRVSVTYDTLKDGNNVYITTAKYSYDSDGRLILRDEGTRYYIYSYKDSFIYVTPNDVHLDYAYDTTILNSKKWVVQTKVLFKDRQYYILNKYYYNAAGELQYKIQTLGSYAGQIFSIDTTTYKFVDGDCVSSKFNSGYTIYYTYYTDKYATDAEPLRHSDISNYGAVIIRNKHLFRSRSDGNFTSQYTYTFDDRGLIQSDVCTYTNSVEKTSMEYDCSRLN</sequence>
<name>A0A1C3ZMZ5_9BACT</name>
<protein>
    <submittedName>
        <fullName evidence="1">Uncharacterized protein</fullName>
    </submittedName>
</protein>
<dbReference type="RefSeq" id="WP_089708597.1">
    <property type="nucleotide sequence ID" value="NZ_FMAR01000001.1"/>
</dbReference>
<dbReference type="Proteomes" id="UP000242818">
    <property type="component" value="Unassembled WGS sequence"/>
</dbReference>
<keyword evidence="2" id="KW-1185">Reference proteome</keyword>
<evidence type="ECO:0000313" key="2">
    <source>
        <dbReference type="Proteomes" id="UP000242818"/>
    </source>
</evidence>
<accession>A0A1C3ZMZ5</accession>